<dbReference type="Proteomes" id="UP001461498">
    <property type="component" value="Unassembled WGS sequence"/>
</dbReference>
<name>A0AAW1DGK4_9HEMI</name>
<protein>
    <submittedName>
        <fullName evidence="1">Uncharacterized protein</fullName>
    </submittedName>
</protein>
<reference evidence="1 2" key="1">
    <citation type="submission" date="2022-12" db="EMBL/GenBank/DDBJ databases">
        <title>Chromosome-level genome assembly of true bugs.</title>
        <authorList>
            <person name="Ma L."/>
            <person name="Li H."/>
        </authorList>
    </citation>
    <scope>NUCLEOTIDE SEQUENCE [LARGE SCALE GENOMIC DNA]</scope>
    <source>
        <strain evidence="1">Lab_2022b</strain>
    </source>
</reference>
<dbReference type="AlphaFoldDB" id="A0AAW1DGK4"/>
<keyword evidence="2" id="KW-1185">Reference proteome</keyword>
<accession>A0AAW1DGK4</accession>
<gene>
    <name evidence="1" type="ORF">O3M35_006637</name>
</gene>
<sequence>MNGPIGQPVVALAVMEVNTGGDTVYYKLDAKVLINRPDHVIRSHVEVRIFILNYKTIYSYKLDRLSLSSYIKIH</sequence>
<dbReference type="EMBL" id="JAPXFL010000003">
    <property type="protein sequence ID" value="KAK9509288.1"/>
    <property type="molecule type" value="Genomic_DNA"/>
</dbReference>
<organism evidence="1 2">
    <name type="scientific">Rhynocoris fuscipes</name>
    <dbReference type="NCBI Taxonomy" id="488301"/>
    <lineage>
        <taxon>Eukaryota</taxon>
        <taxon>Metazoa</taxon>
        <taxon>Ecdysozoa</taxon>
        <taxon>Arthropoda</taxon>
        <taxon>Hexapoda</taxon>
        <taxon>Insecta</taxon>
        <taxon>Pterygota</taxon>
        <taxon>Neoptera</taxon>
        <taxon>Paraneoptera</taxon>
        <taxon>Hemiptera</taxon>
        <taxon>Heteroptera</taxon>
        <taxon>Panheteroptera</taxon>
        <taxon>Cimicomorpha</taxon>
        <taxon>Reduviidae</taxon>
        <taxon>Harpactorinae</taxon>
        <taxon>Harpactorini</taxon>
        <taxon>Rhynocoris</taxon>
    </lineage>
</organism>
<comment type="caution">
    <text evidence="1">The sequence shown here is derived from an EMBL/GenBank/DDBJ whole genome shotgun (WGS) entry which is preliminary data.</text>
</comment>
<evidence type="ECO:0000313" key="1">
    <source>
        <dbReference type="EMBL" id="KAK9509288.1"/>
    </source>
</evidence>
<proteinExistence type="predicted"/>
<evidence type="ECO:0000313" key="2">
    <source>
        <dbReference type="Proteomes" id="UP001461498"/>
    </source>
</evidence>